<keyword evidence="3" id="KW-1185">Reference proteome</keyword>
<keyword evidence="1" id="KW-0812">Transmembrane</keyword>
<comment type="caution">
    <text evidence="2">The sequence shown here is derived from an EMBL/GenBank/DDBJ whole genome shotgun (WGS) entry which is preliminary data.</text>
</comment>
<evidence type="ECO:0000313" key="3">
    <source>
        <dbReference type="Proteomes" id="UP001444625"/>
    </source>
</evidence>
<keyword evidence="1" id="KW-0472">Membrane</keyword>
<evidence type="ECO:0000313" key="2">
    <source>
        <dbReference type="EMBL" id="MEN2768921.1"/>
    </source>
</evidence>
<accession>A0ABU9XKU1</accession>
<gene>
    <name evidence="2" type="ORF">ABC228_17245</name>
</gene>
<dbReference type="Pfam" id="PF11193">
    <property type="entry name" value="DUF2812"/>
    <property type="match status" value="1"/>
</dbReference>
<protein>
    <submittedName>
        <fullName evidence="2">DUF2812 domain-containing protein</fullName>
    </submittedName>
</protein>
<feature type="transmembrane region" description="Helical" evidence="1">
    <location>
        <begin position="139"/>
        <end position="160"/>
    </location>
</feature>
<organism evidence="2 3">
    <name type="scientific">Ornithinibacillus xuwenensis</name>
    <dbReference type="NCBI Taxonomy" id="3144668"/>
    <lineage>
        <taxon>Bacteria</taxon>
        <taxon>Bacillati</taxon>
        <taxon>Bacillota</taxon>
        <taxon>Bacilli</taxon>
        <taxon>Bacillales</taxon>
        <taxon>Bacillaceae</taxon>
        <taxon>Ornithinibacillus</taxon>
    </lineage>
</organism>
<keyword evidence="1" id="KW-1133">Transmembrane helix</keyword>
<dbReference type="Proteomes" id="UP001444625">
    <property type="component" value="Unassembled WGS sequence"/>
</dbReference>
<evidence type="ECO:0000256" key="1">
    <source>
        <dbReference type="SAM" id="Phobius"/>
    </source>
</evidence>
<dbReference type="RefSeq" id="WP_345826417.1">
    <property type="nucleotide sequence ID" value="NZ_JBDIML010000008.1"/>
</dbReference>
<dbReference type="InterPro" id="IPR021359">
    <property type="entry name" value="DUF2812"/>
</dbReference>
<sequence>MTKKKFKLFLAYDVEKEEKWLTEMSTKGLHLKKYRLFTYTFEENKEESYIYQVDFRPDAKEDYFRLYEDAGWEHVTGAVNLFHYFRVPTSQQDIQKIYSDKESILESYKRMMSYYLMIFFLCMAGQLALVLSWKGYFVQYLAAGLVLIVIVLYINLFISLKLKINYYRRN</sequence>
<proteinExistence type="predicted"/>
<name>A0ABU9XKU1_9BACI</name>
<reference evidence="2 3" key="1">
    <citation type="submission" date="2024-05" db="EMBL/GenBank/DDBJ databases">
        <authorList>
            <person name="Haq I."/>
            <person name="Ullah Z."/>
            <person name="Ahmad R."/>
            <person name="Li M."/>
            <person name="Tong Y."/>
        </authorList>
    </citation>
    <scope>NUCLEOTIDE SEQUENCE [LARGE SCALE GENOMIC DNA]</scope>
    <source>
        <strain evidence="2 3">16A2E</strain>
    </source>
</reference>
<dbReference type="EMBL" id="JBDIML010000008">
    <property type="protein sequence ID" value="MEN2768921.1"/>
    <property type="molecule type" value="Genomic_DNA"/>
</dbReference>
<feature type="transmembrane region" description="Helical" evidence="1">
    <location>
        <begin position="114"/>
        <end position="133"/>
    </location>
</feature>